<dbReference type="Proteomes" id="UP000179448">
    <property type="component" value="Unassembled WGS sequence"/>
</dbReference>
<proteinExistence type="predicted"/>
<dbReference type="EC" id="2.7.7.7" evidence="1"/>
<evidence type="ECO:0000313" key="5">
    <source>
        <dbReference type="EMBL" id="OGI83887.1"/>
    </source>
</evidence>
<dbReference type="InterPro" id="IPR001098">
    <property type="entry name" value="DNA-dir_DNA_pol_A_palm_dom"/>
</dbReference>
<dbReference type="InterPro" id="IPR043502">
    <property type="entry name" value="DNA/RNA_pol_sf"/>
</dbReference>
<evidence type="ECO:0000256" key="1">
    <source>
        <dbReference type="ARBA" id="ARBA00012417"/>
    </source>
</evidence>
<comment type="caution">
    <text evidence="5">The sequence shown here is derived from an EMBL/GenBank/DDBJ whole genome shotgun (WGS) entry which is preliminary data.</text>
</comment>
<evidence type="ECO:0000256" key="2">
    <source>
        <dbReference type="ARBA" id="ARBA00022705"/>
    </source>
</evidence>
<reference evidence="5 6" key="1">
    <citation type="journal article" date="2016" name="Nat. Commun.">
        <title>Thousands of microbial genomes shed light on interconnected biogeochemical processes in an aquifer system.</title>
        <authorList>
            <person name="Anantharaman K."/>
            <person name="Brown C.T."/>
            <person name="Hug L.A."/>
            <person name="Sharon I."/>
            <person name="Castelle C.J."/>
            <person name="Probst A.J."/>
            <person name="Thomas B.C."/>
            <person name="Singh A."/>
            <person name="Wilkins M.J."/>
            <person name="Karaoz U."/>
            <person name="Brodie E.L."/>
            <person name="Williams K.H."/>
            <person name="Hubbard S.S."/>
            <person name="Banfield J.F."/>
        </authorList>
    </citation>
    <scope>NUCLEOTIDE SEQUENCE [LARGE SCALE GENOMIC DNA]</scope>
</reference>
<accession>A0A1F6WPU8</accession>
<dbReference type="GO" id="GO:0003677">
    <property type="term" value="F:DNA binding"/>
    <property type="evidence" value="ECO:0007669"/>
    <property type="project" value="InterPro"/>
</dbReference>
<dbReference type="GO" id="GO:0006302">
    <property type="term" value="P:double-strand break repair"/>
    <property type="evidence" value="ECO:0007669"/>
    <property type="project" value="TreeGrafter"/>
</dbReference>
<dbReference type="PRINTS" id="PR00868">
    <property type="entry name" value="DNAPOLI"/>
</dbReference>
<dbReference type="STRING" id="1801766.A2997_00510"/>
<keyword evidence="2" id="KW-0235">DNA replication</keyword>
<gene>
    <name evidence="5" type="ORF">A2997_00510</name>
</gene>
<feature type="domain" description="DNA-directed DNA polymerase family A palm" evidence="4">
    <location>
        <begin position="1"/>
        <end position="127"/>
    </location>
</feature>
<dbReference type="EMBL" id="MFUQ01000009">
    <property type="protein sequence ID" value="OGI83887.1"/>
    <property type="molecule type" value="Genomic_DNA"/>
</dbReference>
<evidence type="ECO:0000256" key="3">
    <source>
        <dbReference type="ARBA" id="ARBA00049244"/>
    </source>
</evidence>
<dbReference type="PANTHER" id="PTHR10133:SF27">
    <property type="entry name" value="DNA POLYMERASE NU"/>
    <property type="match status" value="1"/>
</dbReference>
<dbReference type="Gene3D" id="1.10.150.20">
    <property type="entry name" value="5' to 3' exonuclease, C-terminal subdomain"/>
    <property type="match status" value="1"/>
</dbReference>
<comment type="catalytic activity">
    <reaction evidence="3">
        <text>DNA(n) + a 2'-deoxyribonucleoside 5'-triphosphate = DNA(n+1) + diphosphate</text>
        <dbReference type="Rhea" id="RHEA:22508"/>
        <dbReference type="Rhea" id="RHEA-COMP:17339"/>
        <dbReference type="Rhea" id="RHEA-COMP:17340"/>
        <dbReference type="ChEBI" id="CHEBI:33019"/>
        <dbReference type="ChEBI" id="CHEBI:61560"/>
        <dbReference type="ChEBI" id="CHEBI:173112"/>
        <dbReference type="EC" id="2.7.7.7"/>
    </reaction>
</comment>
<dbReference type="Gene3D" id="3.30.70.370">
    <property type="match status" value="1"/>
</dbReference>
<dbReference type="GO" id="GO:0003887">
    <property type="term" value="F:DNA-directed DNA polymerase activity"/>
    <property type="evidence" value="ECO:0007669"/>
    <property type="project" value="UniProtKB-EC"/>
</dbReference>
<dbReference type="GO" id="GO:0006261">
    <property type="term" value="P:DNA-templated DNA replication"/>
    <property type="evidence" value="ECO:0007669"/>
    <property type="project" value="InterPro"/>
</dbReference>
<sequence length="171" mass="19850">MGVNALQQNLGSTRAEAQEFYDKYFAQFPKIREYMDTTKEFAHKHGYTMTLFGRRRYFAQLKSPLPHIRAAIERTAINAPIQGTGADCIKLAMQYIDKWIENENLSEDVRMILQIHDELVFEVKENKVEYIIPKIENIMSSVLQESWIKYKTPIPLKVTTSVGKSWGMAKE</sequence>
<dbReference type="PANTHER" id="PTHR10133">
    <property type="entry name" value="DNA POLYMERASE I"/>
    <property type="match status" value="1"/>
</dbReference>
<dbReference type="AlphaFoldDB" id="A0A1F6WPU8"/>
<name>A0A1F6WPU8_9BACT</name>
<evidence type="ECO:0000259" key="4">
    <source>
        <dbReference type="SMART" id="SM00482"/>
    </source>
</evidence>
<dbReference type="InterPro" id="IPR002298">
    <property type="entry name" value="DNA_polymerase_A"/>
</dbReference>
<evidence type="ECO:0000313" key="6">
    <source>
        <dbReference type="Proteomes" id="UP000179448"/>
    </source>
</evidence>
<dbReference type="SMART" id="SM00482">
    <property type="entry name" value="POLAc"/>
    <property type="match status" value="1"/>
</dbReference>
<dbReference type="SUPFAM" id="SSF56672">
    <property type="entry name" value="DNA/RNA polymerases"/>
    <property type="match status" value="1"/>
</dbReference>
<organism evidence="5 6">
    <name type="scientific">Candidatus Nomurabacteria bacterium RIFCSPLOWO2_01_FULL_36_10b</name>
    <dbReference type="NCBI Taxonomy" id="1801766"/>
    <lineage>
        <taxon>Bacteria</taxon>
        <taxon>Candidatus Nomuraibacteriota</taxon>
    </lineage>
</organism>
<protein>
    <recommendedName>
        <fullName evidence="1">DNA-directed DNA polymerase</fullName>
        <ecNumber evidence="1">2.7.7.7</ecNumber>
    </recommendedName>
</protein>
<dbReference type="Pfam" id="PF00476">
    <property type="entry name" value="DNA_pol_A"/>
    <property type="match status" value="1"/>
</dbReference>